<dbReference type="Pfam" id="PF21788">
    <property type="entry name" value="TNP-like_GBD"/>
    <property type="match status" value="1"/>
</dbReference>
<keyword evidence="4" id="KW-1185">Reference proteome</keyword>
<protein>
    <recommendedName>
        <fullName evidence="5">Transposase</fullName>
    </recommendedName>
</protein>
<dbReference type="AlphaFoldDB" id="A0A7R8UCU1"/>
<evidence type="ECO:0000313" key="3">
    <source>
        <dbReference type="EMBL" id="CAD7078415.1"/>
    </source>
</evidence>
<evidence type="ECO:0008006" key="5">
    <source>
        <dbReference type="Google" id="ProtNLM"/>
    </source>
</evidence>
<proteinExistence type="predicted"/>
<organism evidence="3 4">
    <name type="scientific">Hermetia illucens</name>
    <name type="common">Black soldier fly</name>
    <dbReference type="NCBI Taxonomy" id="343691"/>
    <lineage>
        <taxon>Eukaryota</taxon>
        <taxon>Metazoa</taxon>
        <taxon>Ecdysozoa</taxon>
        <taxon>Arthropoda</taxon>
        <taxon>Hexapoda</taxon>
        <taxon>Insecta</taxon>
        <taxon>Pterygota</taxon>
        <taxon>Neoptera</taxon>
        <taxon>Endopterygota</taxon>
        <taxon>Diptera</taxon>
        <taxon>Brachycera</taxon>
        <taxon>Stratiomyomorpha</taxon>
        <taxon>Stratiomyidae</taxon>
        <taxon>Hermetiinae</taxon>
        <taxon>Hermetia</taxon>
    </lineage>
</organism>
<dbReference type="InterPro" id="IPR048366">
    <property type="entry name" value="TNP-like_GBD"/>
</dbReference>
<dbReference type="Proteomes" id="UP000594454">
    <property type="component" value="Chromosome 1"/>
</dbReference>
<evidence type="ECO:0000259" key="1">
    <source>
        <dbReference type="Pfam" id="PF21787"/>
    </source>
</evidence>
<dbReference type="Pfam" id="PF21787">
    <property type="entry name" value="TNP-like_RNaseH_N"/>
    <property type="match status" value="1"/>
</dbReference>
<gene>
    <name evidence="3" type="ORF">HERILL_LOCUS1683</name>
</gene>
<dbReference type="InterPro" id="IPR048365">
    <property type="entry name" value="TNP-like_RNaseH_N"/>
</dbReference>
<dbReference type="InParanoid" id="A0A7R8UCU1"/>
<dbReference type="EMBL" id="LR899009">
    <property type="protein sequence ID" value="CAD7078415.1"/>
    <property type="molecule type" value="Genomic_DNA"/>
</dbReference>
<reference evidence="3 4" key="1">
    <citation type="submission" date="2020-11" db="EMBL/GenBank/DDBJ databases">
        <authorList>
            <person name="Wallbank WR R."/>
            <person name="Pardo Diaz C."/>
            <person name="Kozak K."/>
            <person name="Martin S."/>
            <person name="Jiggins C."/>
            <person name="Moest M."/>
            <person name="Warren A I."/>
            <person name="Generalovic N T."/>
            <person name="Byers J.R.P. K."/>
            <person name="Montejo-Kovacevich G."/>
            <person name="Yen C E."/>
        </authorList>
    </citation>
    <scope>NUCLEOTIDE SEQUENCE [LARGE SCALE GENOMIC DNA]</scope>
</reference>
<feature type="domain" description="Transposable element P transposase-like RNase H" evidence="1">
    <location>
        <begin position="42"/>
        <end position="172"/>
    </location>
</feature>
<evidence type="ECO:0000313" key="4">
    <source>
        <dbReference type="Proteomes" id="UP000594454"/>
    </source>
</evidence>
<accession>A0A7R8UCU1</accession>
<evidence type="ECO:0000259" key="2">
    <source>
        <dbReference type="Pfam" id="PF21788"/>
    </source>
</evidence>
<name>A0A7R8UCU1_HERIL</name>
<feature type="domain" description="Transposable element P transposase-like GTP-binding insertion" evidence="2">
    <location>
        <begin position="198"/>
        <end position="312"/>
    </location>
</feature>
<sequence length="526" mass="59947">MKQLSLSVYHISQVAYKYLAKGLSLPSEKFLRRYTSKWPTGPGIHDIYFESLKLKLMNQPGNTRLCMICVDEMSILPFLKYDRSRDMIVGFEDDGKIRSSLIAKSVVAFMARGITHIYKHLFGYAFVNTSCPAKKFKEMLFSCVEKLLEAGLYPKGIVCDQGPNFVALAKLLCISPEPMSFTIGVSKEEVFFMFDVPHLMKSVRNNLMKAPMMFDDGKEACWELIVEFYKKDSKQRFKLALKLARHHIYRSNFKKMKVKLATQVFNHTVAAGIYTRVSCNEISAKALETAEFLEDFDAVFDVCNSWKVFNSKKLRRTYKETSAQAFIKGWLISINSIEQIFAALQSEEFKFLFTRNLNQDGLEHTFGGNCEVQTEWTLPTVSLNIPNVRAPVIHAMPSVGDIHEMDINERNASYYVGGYICSKQHTISDSAETVYTHFRQYEGCSLYYAPEEFMTYLLQLEDEFCKYFGALKANKMLYVSLIAALGAVPYTACCEKGDKSLLLRIFVAVSVNNICKQFNSGVRDGS</sequence>